<comment type="caution">
    <text evidence="2">The sequence shown here is derived from an EMBL/GenBank/DDBJ whole genome shotgun (WGS) entry which is preliminary data.</text>
</comment>
<accession>A0ABQ3KSC8</accession>
<keyword evidence="3" id="KW-1185">Reference proteome</keyword>
<organism evidence="2 3">
    <name type="scientific">Amycolatopsis bullii</name>
    <dbReference type="NCBI Taxonomy" id="941987"/>
    <lineage>
        <taxon>Bacteria</taxon>
        <taxon>Bacillati</taxon>
        <taxon>Actinomycetota</taxon>
        <taxon>Actinomycetes</taxon>
        <taxon>Pseudonocardiales</taxon>
        <taxon>Pseudonocardiaceae</taxon>
        <taxon>Amycolatopsis</taxon>
    </lineage>
</organism>
<proteinExistence type="predicted"/>
<name>A0ABQ3KSC8_9PSEU</name>
<feature type="compositionally biased region" description="Basic and acidic residues" evidence="1">
    <location>
        <begin position="59"/>
        <end position="70"/>
    </location>
</feature>
<evidence type="ECO:0000256" key="1">
    <source>
        <dbReference type="SAM" id="MobiDB-lite"/>
    </source>
</evidence>
<sequence>MVRGPWGFGAPDVLADLRGVERPGSPQGPREGSPPFGLGQAVRVGVQPSPPARQPPTLVDDHPPGHRDHAQQLTDQGPPLAADTSPHRGIPVGLVLGYPPRASNHSRV</sequence>
<reference evidence="3" key="1">
    <citation type="journal article" date="2019" name="Int. J. Syst. Evol. Microbiol.">
        <title>The Global Catalogue of Microorganisms (GCM) 10K type strain sequencing project: providing services to taxonomists for standard genome sequencing and annotation.</title>
        <authorList>
            <consortium name="The Broad Institute Genomics Platform"/>
            <consortium name="The Broad Institute Genome Sequencing Center for Infectious Disease"/>
            <person name="Wu L."/>
            <person name="Ma J."/>
        </authorList>
    </citation>
    <scope>NUCLEOTIDE SEQUENCE [LARGE SCALE GENOMIC DNA]</scope>
    <source>
        <strain evidence="3">CGMCC 4.7680</strain>
    </source>
</reference>
<protein>
    <submittedName>
        <fullName evidence="2">Uncharacterized protein</fullName>
    </submittedName>
</protein>
<dbReference type="EMBL" id="BNAW01000104">
    <property type="protein sequence ID" value="GHG51685.1"/>
    <property type="molecule type" value="Genomic_DNA"/>
</dbReference>
<evidence type="ECO:0000313" key="3">
    <source>
        <dbReference type="Proteomes" id="UP000649955"/>
    </source>
</evidence>
<gene>
    <name evidence="2" type="ORF">GCM10017567_88040</name>
</gene>
<evidence type="ECO:0000313" key="2">
    <source>
        <dbReference type="EMBL" id="GHG51685.1"/>
    </source>
</evidence>
<feature type="region of interest" description="Disordered" evidence="1">
    <location>
        <begin position="17"/>
        <end position="108"/>
    </location>
</feature>
<dbReference type="Proteomes" id="UP000649955">
    <property type="component" value="Unassembled WGS sequence"/>
</dbReference>